<keyword evidence="1" id="KW-0175">Coiled coil</keyword>
<gene>
    <name evidence="2" type="ORF">glysoja_049544</name>
</gene>
<dbReference type="EMBL" id="KN660325">
    <property type="protein sequence ID" value="KHN17355.1"/>
    <property type="molecule type" value="Genomic_DNA"/>
</dbReference>
<evidence type="ECO:0000313" key="2">
    <source>
        <dbReference type="EMBL" id="KHN17355.1"/>
    </source>
</evidence>
<dbReference type="Proteomes" id="UP000053555">
    <property type="component" value="Unassembled WGS sequence"/>
</dbReference>
<name>A0A0B2Q7Y6_GLYSO</name>
<feature type="coiled-coil region" evidence="1">
    <location>
        <begin position="15"/>
        <end position="42"/>
    </location>
</feature>
<organism evidence="2">
    <name type="scientific">Glycine soja</name>
    <name type="common">Wild soybean</name>
    <dbReference type="NCBI Taxonomy" id="3848"/>
    <lineage>
        <taxon>Eukaryota</taxon>
        <taxon>Viridiplantae</taxon>
        <taxon>Streptophyta</taxon>
        <taxon>Embryophyta</taxon>
        <taxon>Tracheophyta</taxon>
        <taxon>Spermatophyta</taxon>
        <taxon>Magnoliopsida</taxon>
        <taxon>eudicotyledons</taxon>
        <taxon>Gunneridae</taxon>
        <taxon>Pentapetalae</taxon>
        <taxon>rosids</taxon>
        <taxon>fabids</taxon>
        <taxon>Fabales</taxon>
        <taxon>Fabaceae</taxon>
        <taxon>Papilionoideae</taxon>
        <taxon>50 kb inversion clade</taxon>
        <taxon>NPAAA clade</taxon>
        <taxon>indigoferoid/millettioid clade</taxon>
        <taxon>Phaseoleae</taxon>
        <taxon>Glycine</taxon>
        <taxon>Glycine subgen. Soja</taxon>
    </lineage>
</organism>
<proteinExistence type="predicted"/>
<accession>A0A0B2Q7Y6</accession>
<reference evidence="2" key="1">
    <citation type="submission" date="2014-07" db="EMBL/GenBank/DDBJ databases">
        <title>Identification of a novel salt tolerance gene in wild soybean by whole-genome sequencing.</title>
        <authorList>
            <person name="Lam H.-M."/>
            <person name="Qi X."/>
            <person name="Li M.-W."/>
            <person name="Liu X."/>
            <person name="Xie M."/>
            <person name="Ni M."/>
            <person name="Xu X."/>
        </authorList>
    </citation>
    <scope>NUCLEOTIDE SEQUENCE [LARGE SCALE GENOMIC DNA]</scope>
    <source>
        <tissue evidence="2">Root</tissue>
    </source>
</reference>
<sequence length="60" mass="6825">MDSITRLVARSWMTIEFWADEFENATKESKKAQTKCSKVEQALVEATKANETLLQSVEDS</sequence>
<dbReference type="AlphaFoldDB" id="A0A0B2Q7Y6"/>
<evidence type="ECO:0000256" key="1">
    <source>
        <dbReference type="SAM" id="Coils"/>
    </source>
</evidence>
<protein>
    <submittedName>
        <fullName evidence="2">Uncharacterized protein</fullName>
    </submittedName>
</protein>